<reference evidence="1 2" key="1">
    <citation type="journal article" date="2009" name="Nature">
        <title>The Sorghum bicolor genome and the diversification of grasses.</title>
        <authorList>
            <person name="Paterson A.H."/>
            <person name="Bowers J.E."/>
            <person name="Bruggmann R."/>
            <person name="Dubchak I."/>
            <person name="Grimwood J."/>
            <person name="Gundlach H."/>
            <person name="Haberer G."/>
            <person name="Hellsten U."/>
            <person name="Mitros T."/>
            <person name="Poliakov A."/>
            <person name="Schmutz J."/>
            <person name="Spannagl M."/>
            <person name="Tang H."/>
            <person name="Wang X."/>
            <person name="Wicker T."/>
            <person name="Bharti A.K."/>
            <person name="Chapman J."/>
            <person name="Feltus F.A."/>
            <person name="Gowik U."/>
            <person name="Grigoriev I.V."/>
            <person name="Lyons E."/>
            <person name="Maher C.A."/>
            <person name="Martis M."/>
            <person name="Narechania A."/>
            <person name="Otillar R.P."/>
            <person name="Penning B.W."/>
            <person name="Salamov A.A."/>
            <person name="Wang Y."/>
            <person name="Zhang L."/>
            <person name="Carpita N.C."/>
            <person name="Freeling M."/>
            <person name="Gingle A.R."/>
            <person name="Hash C.T."/>
            <person name="Keller B."/>
            <person name="Klein P."/>
            <person name="Kresovich S."/>
            <person name="McCann M.C."/>
            <person name="Ming R."/>
            <person name="Peterson D.G."/>
            <person name="Mehboob-ur-Rahman"/>
            <person name="Ware D."/>
            <person name="Westhoff P."/>
            <person name="Mayer K.F."/>
            <person name="Messing J."/>
            <person name="Rokhsar D.S."/>
        </authorList>
    </citation>
    <scope>NUCLEOTIDE SEQUENCE [LARGE SCALE GENOMIC DNA]</scope>
    <source>
        <strain evidence="2">cv. BTx623</strain>
    </source>
</reference>
<dbReference type="EMBL" id="CM000760">
    <property type="protein sequence ID" value="KXG38240.1"/>
    <property type="molecule type" value="Genomic_DNA"/>
</dbReference>
<accession>A0A1B6QK02</accession>
<keyword evidence="2" id="KW-1185">Reference proteome</keyword>
<evidence type="ECO:0000313" key="1">
    <source>
        <dbReference type="EMBL" id="KXG38240.1"/>
    </source>
</evidence>
<reference evidence="2" key="2">
    <citation type="journal article" date="2018" name="Plant J.">
        <title>The Sorghum bicolor reference genome: improved assembly, gene annotations, a transcriptome atlas, and signatures of genome organization.</title>
        <authorList>
            <person name="McCormick R.F."/>
            <person name="Truong S.K."/>
            <person name="Sreedasyam A."/>
            <person name="Jenkins J."/>
            <person name="Shu S."/>
            <person name="Sims D."/>
            <person name="Kennedy M."/>
            <person name="Amirebrahimi M."/>
            <person name="Weers B.D."/>
            <person name="McKinley B."/>
            <person name="Mattison A."/>
            <person name="Morishige D.T."/>
            <person name="Grimwood J."/>
            <person name="Schmutz J."/>
            <person name="Mullet J.E."/>
        </authorList>
    </citation>
    <scope>NUCLEOTIDE SEQUENCE [LARGE SCALE GENOMIC DNA]</scope>
    <source>
        <strain evidence="2">cv. BTx623</strain>
    </source>
</reference>
<dbReference type="Proteomes" id="UP000000768">
    <property type="component" value="Chromosome 1"/>
</dbReference>
<gene>
    <name evidence="1" type="ORF">SORBI_3001G204601</name>
</gene>
<protein>
    <submittedName>
        <fullName evidence="1">Uncharacterized protein</fullName>
    </submittedName>
</protein>
<dbReference type="Gramene" id="KXG38240">
    <property type="protein sequence ID" value="KXG38240"/>
    <property type="gene ID" value="SORBI_3001G204601"/>
</dbReference>
<organism evidence="1 2">
    <name type="scientific">Sorghum bicolor</name>
    <name type="common">Sorghum</name>
    <name type="synonym">Sorghum vulgare</name>
    <dbReference type="NCBI Taxonomy" id="4558"/>
    <lineage>
        <taxon>Eukaryota</taxon>
        <taxon>Viridiplantae</taxon>
        <taxon>Streptophyta</taxon>
        <taxon>Embryophyta</taxon>
        <taxon>Tracheophyta</taxon>
        <taxon>Spermatophyta</taxon>
        <taxon>Magnoliopsida</taxon>
        <taxon>Liliopsida</taxon>
        <taxon>Poales</taxon>
        <taxon>Poaceae</taxon>
        <taxon>PACMAD clade</taxon>
        <taxon>Panicoideae</taxon>
        <taxon>Andropogonodae</taxon>
        <taxon>Andropogoneae</taxon>
        <taxon>Sorghinae</taxon>
        <taxon>Sorghum</taxon>
    </lineage>
</organism>
<sequence length="79" mass="8964">MIVLGSTDSALASLQLFEGFGWPGALHLLRARAQLALRSWSRPRFPPSSVGWRGQKNICMWFVQYQAELQTPDEMQSEL</sequence>
<dbReference type="AlphaFoldDB" id="A0A1B6QK02"/>
<evidence type="ECO:0000313" key="2">
    <source>
        <dbReference type="Proteomes" id="UP000000768"/>
    </source>
</evidence>
<dbReference type="InParanoid" id="A0A1B6QK02"/>
<proteinExistence type="predicted"/>
<name>A0A1B6QK02_SORBI</name>